<dbReference type="SUPFAM" id="SSF47413">
    <property type="entry name" value="lambda repressor-like DNA-binding domains"/>
    <property type="match status" value="1"/>
</dbReference>
<keyword evidence="2" id="KW-0472">Membrane</keyword>
<feature type="transmembrane region" description="Helical" evidence="2">
    <location>
        <begin position="175"/>
        <end position="195"/>
    </location>
</feature>
<keyword evidence="2" id="KW-0812">Transmembrane</keyword>
<evidence type="ECO:0000256" key="1">
    <source>
        <dbReference type="ARBA" id="ARBA00023125"/>
    </source>
</evidence>
<dbReference type="AlphaFoldDB" id="A0A3E3DVG9"/>
<dbReference type="RefSeq" id="WP_117532805.1">
    <property type="nucleotide sequence ID" value="NZ_QUSM01000008.1"/>
</dbReference>
<accession>A0A3E3DVG9</accession>
<proteinExistence type="predicted"/>
<dbReference type="InterPro" id="IPR001387">
    <property type="entry name" value="Cro/C1-type_HTH"/>
</dbReference>
<feature type="domain" description="HTH cro/C1-type" evidence="3">
    <location>
        <begin position="10"/>
        <end position="61"/>
    </location>
</feature>
<dbReference type="PANTHER" id="PTHR46558:SF13">
    <property type="entry name" value="HTH-TYPE TRANSCRIPTIONAL REGULATOR IMMR"/>
    <property type="match status" value="1"/>
</dbReference>
<dbReference type="EMBL" id="QUSM01000008">
    <property type="protein sequence ID" value="RGD73086.1"/>
    <property type="molecule type" value="Genomic_DNA"/>
</dbReference>
<evidence type="ECO:0000313" key="4">
    <source>
        <dbReference type="EMBL" id="RGD73086.1"/>
    </source>
</evidence>
<dbReference type="InterPro" id="IPR010982">
    <property type="entry name" value="Lambda_DNA-bd_dom_sf"/>
</dbReference>
<name>A0A3E3DVG9_9FIRM</name>
<dbReference type="Pfam" id="PF01381">
    <property type="entry name" value="HTH_3"/>
    <property type="match status" value="1"/>
</dbReference>
<feature type="transmembrane region" description="Helical" evidence="2">
    <location>
        <begin position="110"/>
        <end position="128"/>
    </location>
</feature>
<comment type="caution">
    <text evidence="4">The sequence shown here is derived from an EMBL/GenBank/DDBJ whole genome shotgun (WGS) entry which is preliminary data.</text>
</comment>
<feature type="transmembrane region" description="Helical" evidence="2">
    <location>
        <begin position="207"/>
        <end position="224"/>
    </location>
</feature>
<dbReference type="Proteomes" id="UP000261212">
    <property type="component" value="Unassembled WGS sequence"/>
</dbReference>
<dbReference type="PANTHER" id="PTHR46558">
    <property type="entry name" value="TRACRIPTIONAL REGULATORY PROTEIN-RELATED-RELATED"/>
    <property type="match status" value="1"/>
</dbReference>
<sequence length="232" mass="26589">MTIGNKIMTLRRENNFSQEILAEKLGVSRQAVSKWEAEQCFPDIDKIVKLSELFSVPTDYILKEDYELKISSQSNNVNNNQSVDEALSSQIEREITESIKGTNSKIINDPIIISTILVIAGLLLYVSFYFSFKMIVPCAIALLIQVIGIGLFYNYQNTVKNEKQKEKNKKKFYKINIWFFTPSILSLLYIAVTYIFPRPVSSGKSMIFITILYLVISIITTIHFRNDSKKDS</sequence>
<dbReference type="SMART" id="SM00530">
    <property type="entry name" value="HTH_XRE"/>
    <property type="match status" value="1"/>
</dbReference>
<evidence type="ECO:0000256" key="2">
    <source>
        <dbReference type="SAM" id="Phobius"/>
    </source>
</evidence>
<feature type="transmembrane region" description="Helical" evidence="2">
    <location>
        <begin position="134"/>
        <end position="155"/>
    </location>
</feature>
<dbReference type="CDD" id="cd00093">
    <property type="entry name" value="HTH_XRE"/>
    <property type="match status" value="1"/>
</dbReference>
<organism evidence="4 5">
    <name type="scientific">Anaerofustis stercorihominis</name>
    <dbReference type="NCBI Taxonomy" id="214853"/>
    <lineage>
        <taxon>Bacteria</taxon>
        <taxon>Bacillati</taxon>
        <taxon>Bacillota</taxon>
        <taxon>Clostridia</taxon>
        <taxon>Eubacteriales</taxon>
        <taxon>Eubacteriaceae</taxon>
        <taxon>Anaerofustis</taxon>
    </lineage>
</organism>
<protein>
    <submittedName>
        <fullName evidence="4">XRE family transcriptional regulator</fullName>
    </submittedName>
</protein>
<gene>
    <name evidence="4" type="ORF">DW687_11550</name>
</gene>
<reference evidence="4 5" key="1">
    <citation type="submission" date="2018-08" db="EMBL/GenBank/DDBJ databases">
        <title>A genome reference for cultivated species of the human gut microbiota.</title>
        <authorList>
            <person name="Zou Y."/>
            <person name="Xue W."/>
            <person name="Luo G."/>
        </authorList>
    </citation>
    <scope>NUCLEOTIDE SEQUENCE [LARGE SCALE GENOMIC DNA]</scope>
    <source>
        <strain evidence="4 5">AM25-6</strain>
    </source>
</reference>
<keyword evidence="1" id="KW-0238">DNA-binding</keyword>
<keyword evidence="2" id="KW-1133">Transmembrane helix</keyword>
<dbReference type="PROSITE" id="PS50943">
    <property type="entry name" value="HTH_CROC1"/>
    <property type="match status" value="1"/>
</dbReference>
<evidence type="ECO:0000313" key="5">
    <source>
        <dbReference type="Proteomes" id="UP000261212"/>
    </source>
</evidence>
<dbReference type="Gene3D" id="1.10.260.40">
    <property type="entry name" value="lambda repressor-like DNA-binding domains"/>
    <property type="match status" value="1"/>
</dbReference>
<dbReference type="GO" id="GO:0003677">
    <property type="term" value="F:DNA binding"/>
    <property type="evidence" value="ECO:0007669"/>
    <property type="project" value="UniProtKB-KW"/>
</dbReference>
<evidence type="ECO:0000259" key="3">
    <source>
        <dbReference type="PROSITE" id="PS50943"/>
    </source>
</evidence>